<evidence type="ECO:0000313" key="1">
    <source>
        <dbReference type="EMBL" id="OBT97514.1"/>
    </source>
</evidence>
<keyword evidence="2" id="KW-1185">Reference proteome</keyword>
<sequence length="193" mass="20576">MNGHYSDGGLYILLSPLGGGYYHHALYIHVSHPYGMLYYLNPATATSPSTLCDQLTEDIPTSRTIIAALLIDPDVRDHRLASAHDILVDTPVPPVSTSASTSADIASASSAWVFSALTRLGAAVFGIDEPVAPLMEDAVLLASFAASNGSSEMRESRTVRAKRKAAEMWEVRKCGVSGCETCAMLLQRGCMDG</sequence>
<gene>
    <name evidence="1" type="ORF">VE01_04571</name>
</gene>
<dbReference type="OrthoDB" id="3438969at2759"/>
<dbReference type="GeneID" id="28837957"/>
<dbReference type="AlphaFoldDB" id="A0A1B8GNU4"/>
<reference evidence="1 2" key="1">
    <citation type="submission" date="2016-03" db="EMBL/GenBank/DDBJ databases">
        <title>Comparative genomics of Pseudogymnoascus destructans, the fungus causing white-nose syndrome of bats.</title>
        <authorList>
            <person name="Palmer J.M."/>
            <person name="Drees K.P."/>
            <person name="Foster J.T."/>
            <person name="Lindner D.L."/>
        </authorList>
    </citation>
    <scope>NUCLEOTIDE SEQUENCE [LARGE SCALE GENOMIC DNA]</scope>
    <source>
        <strain evidence="1 2">UAMH 10579</strain>
    </source>
</reference>
<reference evidence="2" key="2">
    <citation type="journal article" date="2018" name="Nat. Commun.">
        <title>Extreme sensitivity to ultraviolet light in the fungal pathogen causing white-nose syndrome of bats.</title>
        <authorList>
            <person name="Palmer J.M."/>
            <person name="Drees K.P."/>
            <person name="Foster J.T."/>
            <person name="Lindner D.L."/>
        </authorList>
    </citation>
    <scope>NUCLEOTIDE SEQUENCE [LARGE SCALE GENOMIC DNA]</scope>
    <source>
        <strain evidence="2">UAMH 10579</strain>
    </source>
</reference>
<name>A0A1B8GNU4_9PEZI</name>
<protein>
    <submittedName>
        <fullName evidence="1">Uncharacterized protein</fullName>
    </submittedName>
</protein>
<dbReference type="EMBL" id="KV460221">
    <property type="protein sequence ID" value="OBT97514.1"/>
    <property type="molecule type" value="Genomic_DNA"/>
</dbReference>
<dbReference type="Proteomes" id="UP000091956">
    <property type="component" value="Unassembled WGS sequence"/>
</dbReference>
<proteinExistence type="predicted"/>
<accession>A0A1B8GNU4</accession>
<evidence type="ECO:0000313" key="2">
    <source>
        <dbReference type="Proteomes" id="UP000091956"/>
    </source>
</evidence>
<organism evidence="1 2">
    <name type="scientific">Pseudogymnoascus verrucosus</name>
    <dbReference type="NCBI Taxonomy" id="342668"/>
    <lineage>
        <taxon>Eukaryota</taxon>
        <taxon>Fungi</taxon>
        <taxon>Dikarya</taxon>
        <taxon>Ascomycota</taxon>
        <taxon>Pezizomycotina</taxon>
        <taxon>Leotiomycetes</taxon>
        <taxon>Thelebolales</taxon>
        <taxon>Thelebolaceae</taxon>
        <taxon>Pseudogymnoascus</taxon>
    </lineage>
</organism>
<dbReference type="RefSeq" id="XP_018131247.1">
    <property type="nucleotide sequence ID" value="XM_018274042.1"/>
</dbReference>